<organism evidence="1 2">
    <name type="scientific">Aureobasidium pullulans</name>
    <name type="common">Black yeast</name>
    <name type="synonym">Pullularia pullulans</name>
    <dbReference type="NCBI Taxonomy" id="5580"/>
    <lineage>
        <taxon>Eukaryota</taxon>
        <taxon>Fungi</taxon>
        <taxon>Dikarya</taxon>
        <taxon>Ascomycota</taxon>
        <taxon>Pezizomycotina</taxon>
        <taxon>Dothideomycetes</taxon>
        <taxon>Dothideomycetidae</taxon>
        <taxon>Dothideales</taxon>
        <taxon>Saccotheciaceae</taxon>
        <taxon>Aureobasidium</taxon>
    </lineage>
</organism>
<dbReference type="InterPro" id="IPR021838">
    <property type="entry name" value="DUF3431"/>
</dbReference>
<reference evidence="1 2" key="1">
    <citation type="submission" date="2018-10" db="EMBL/GenBank/DDBJ databases">
        <title>Fifty Aureobasidium pullulans genomes reveal a recombining polyextremotolerant generalist.</title>
        <authorList>
            <person name="Gostincar C."/>
            <person name="Turk M."/>
            <person name="Zajc J."/>
            <person name="Gunde-Cimerman N."/>
        </authorList>
    </citation>
    <scope>NUCLEOTIDE SEQUENCE [LARGE SCALE GENOMIC DNA]</scope>
    <source>
        <strain evidence="1 2">EXF-1645</strain>
    </source>
</reference>
<sequence>MILHPTRRVALLVCFCCITIFLFVTPAFLHNGSLDIHIWKVGFEALCQGDSLNTSSVEGSESPHSRLLVTASTVNEDTSWVEKELGNEHGLSTRIYVTDNASSDYSVPLNKGHEAMVYLTYIIDEYRDLSDITLFVHAHQFAWHNNDLLNRDMAEMVRRLSPDYVVRNGYINLRCHHDPGCPSHIFPHEPSFDPAYPEAAVIGLAWSELFPGELIPASIAQPCCAQMAMSRENILAVPLQRYVDLRDWLLNTALDDRLSGRVFEYTWQYLWGQKYQYCPLQSVCYCDGYGVCFGGDEQYTTYDTIRRIAEEMDAEAKTSAADELHAGVAFLPKDKLLKFKNRMETQLELWRSHAFFRGEDHRNRAFEAGRLWTAKDDP</sequence>
<dbReference type="PANTHER" id="PTHR37490:SF3">
    <property type="entry name" value="DUF3431 DOMAIN CONTAINING PROTEIN"/>
    <property type="match status" value="1"/>
</dbReference>
<evidence type="ECO:0000313" key="1">
    <source>
        <dbReference type="EMBL" id="TIA32884.1"/>
    </source>
</evidence>
<proteinExistence type="predicted"/>
<accession>A0A4T0BLG1</accession>
<dbReference type="Pfam" id="PF11913">
    <property type="entry name" value="DUF3431"/>
    <property type="match status" value="1"/>
</dbReference>
<name>A0A4T0BLG1_AURPU</name>
<protein>
    <submittedName>
        <fullName evidence="1">Uncharacterized protein</fullName>
    </submittedName>
</protein>
<dbReference type="Proteomes" id="UP000308724">
    <property type="component" value="Unassembled WGS sequence"/>
</dbReference>
<gene>
    <name evidence="1" type="ORF">D6C78_07926</name>
</gene>
<evidence type="ECO:0000313" key="2">
    <source>
        <dbReference type="Proteomes" id="UP000308724"/>
    </source>
</evidence>
<comment type="caution">
    <text evidence="1">The sequence shown here is derived from an EMBL/GenBank/DDBJ whole genome shotgun (WGS) entry which is preliminary data.</text>
</comment>
<dbReference type="PANTHER" id="PTHR37490">
    <property type="entry name" value="EXPRESSED PROTEIN"/>
    <property type="match status" value="1"/>
</dbReference>
<dbReference type="EMBL" id="QZBZ01000218">
    <property type="protein sequence ID" value="TIA32884.1"/>
    <property type="molecule type" value="Genomic_DNA"/>
</dbReference>
<dbReference type="AlphaFoldDB" id="A0A4T0BLG1"/>